<dbReference type="GO" id="GO:0006811">
    <property type="term" value="P:monoatomic ion transport"/>
    <property type="evidence" value="ECO:0007669"/>
    <property type="project" value="UniProtKB-KW"/>
</dbReference>
<evidence type="ECO:0000256" key="8">
    <source>
        <dbReference type="SAM" id="Phobius"/>
    </source>
</evidence>
<evidence type="ECO:0000256" key="6">
    <source>
        <dbReference type="SAM" id="Coils"/>
    </source>
</evidence>
<feature type="transmembrane region" description="Helical" evidence="8">
    <location>
        <begin position="160"/>
        <end position="183"/>
    </location>
</feature>
<sequence length="243" mass="26909">MLSKKNSNCVDGVVPEEPGEGSENVRGEKSTSEMRSESETSEFLVMLSAFGSFLESGVMADCAAQFWEEMHRLGIVDGDEHKKNMRIIEKMKEIEAEMARTQKNKATVNSVALVMPFFDASLMSIARCAELSVLTLAICYNLRGNDPIQVGKFFPKFLKVVIAFSANWILAFVILVLLPLVGLNGYIQLKFMKGFSADAKGVLGGKYDDLSEQSFYMVGGIEEVIAKAEKIARRLLLNLLYVP</sequence>
<name>A0AAP0K006_9MAGN</name>
<keyword evidence="2" id="KW-0813">Transport</keyword>
<evidence type="ECO:0000313" key="9">
    <source>
        <dbReference type="EMBL" id="KAK9143251.1"/>
    </source>
</evidence>
<dbReference type="Gene3D" id="1.10.1140.10">
    <property type="entry name" value="Bovine Mitochondrial F1-atpase, Atp Synthase Beta Chain, Chain D, domain 3"/>
    <property type="match status" value="1"/>
</dbReference>
<evidence type="ECO:0000256" key="4">
    <source>
        <dbReference type="ARBA" id="ARBA00022840"/>
    </source>
</evidence>
<comment type="caution">
    <text evidence="9">The sequence shown here is derived from an EMBL/GenBank/DDBJ whole genome shotgun (WGS) entry which is preliminary data.</text>
</comment>
<evidence type="ECO:0000256" key="2">
    <source>
        <dbReference type="ARBA" id="ARBA00022448"/>
    </source>
</evidence>
<evidence type="ECO:0000256" key="5">
    <source>
        <dbReference type="ARBA" id="ARBA00023065"/>
    </source>
</evidence>
<dbReference type="AlphaFoldDB" id="A0AAP0K006"/>
<keyword evidence="3" id="KW-0547">Nucleotide-binding</keyword>
<keyword evidence="10" id="KW-1185">Reference proteome</keyword>
<protein>
    <submittedName>
        <fullName evidence="9">Uncharacterized protein</fullName>
    </submittedName>
</protein>
<dbReference type="SUPFAM" id="SSF47917">
    <property type="entry name" value="C-terminal domain of alpha and beta subunits of F1 ATP synthase"/>
    <property type="match status" value="1"/>
</dbReference>
<proteinExistence type="inferred from homology"/>
<keyword evidence="8" id="KW-0472">Membrane</keyword>
<keyword evidence="5" id="KW-0406">Ion transport</keyword>
<feature type="compositionally biased region" description="Basic and acidic residues" evidence="7">
    <location>
        <begin position="23"/>
        <end position="37"/>
    </location>
</feature>
<accession>A0AAP0K006</accession>
<keyword evidence="8" id="KW-0812">Transmembrane</keyword>
<dbReference type="InterPro" id="IPR024034">
    <property type="entry name" value="ATPase_F1/V1_b/a_C"/>
</dbReference>
<keyword evidence="8" id="KW-1133">Transmembrane helix</keyword>
<feature type="region of interest" description="Disordered" evidence="7">
    <location>
        <begin position="1"/>
        <end position="37"/>
    </location>
</feature>
<dbReference type="Gene3D" id="6.10.140.1070">
    <property type="match status" value="1"/>
</dbReference>
<dbReference type="Proteomes" id="UP001420932">
    <property type="component" value="Unassembled WGS sequence"/>
</dbReference>
<evidence type="ECO:0000256" key="1">
    <source>
        <dbReference type="ARBA" id="ARBA00008936"/>
    </source>
</evidence>
<keyword evidence="4" id="KW-0067">ATP-binding</keyword>
<evidence type="ECO:0000313" key="10">
    <source>
        <dbReference type="Proteomes" id="UP001420932"/>
    </source>
</evidence>
<keyword evidence="6" id="KW-0175">Coiled coil</keyword>
<gene>
    <name evidence="9" type="ORF">Syun_012651</name>
</gene>
<organism evidence="9 10">
    <name type="scientific">Stephania yunnanensis</name>
    <dbReference type="NCBI Taxonomy" id="152371"/>
    <lineage>
        <taxon>Eukaryota</taxon>
        <taxon>Viridiplantae</taxon>
        <taxon>Streptophyta</taxon>
        <taxon>Embryophyta</taxon>
        <taxon>Tracheophyta</taxon>
        <taxon>Spermatophyta</taxon>
        <taxon>Magnoliopsida</taxon>
        <taxon>Ranunculales</taxon>
        <taxon>Menispermaceae</taxon>
        <taxon>Menispermoideae</taxon>
        <taxon>Cissampelideae</taxon>
        <taxon>Stephania</taxon>
    </lineage>
</organism>
<reference evidence="9 10" key="1">
    <citation type="submission" date="2024-01" db="EMBL/GenBank/DDBJ databases">
        <title>Genome assemblies of Stephania.</title>
        <authorList>
            <person name="Yang L."/>
        </authorList>
    </citation>
    <scope>NUCLEOTIDE SEQUENCE [LARGE SCALE GENOMIC DNA]</scope>
    <source>
        <strain evidence="9">YNDBR</strain>
        <tissue evidence="9">Leaf</tissue>
    </source>
</reference>
<dbReference type="EMBL" id="JBBNAF010000005">
    <property type="protein sequence ID" value="KAK9143251.1"/>
    <property type="molecule type" value="Genomic_DNA"/>
</dbReference>
<evidence type="ECO:0000256" key="7">
    <source>
        <dbReference type="SAM" id="MobiDB-lite"/>
    </source>
</evidence>
<comment type="similarity">
    <text evidence="1">Belongs to the ATPase alpha/beta chains family.</text>
</comment>
<evidence type="ECO:0000256" key="3">
    <source>
        <dbReference type="ARBA" id="ARBA00022741"/>
    </source>
</evidence>
<feature type="coiled-coil region" evidence="6">
    <location>
        <begin position="84"/>
        <end position="111"/>
    </location>
</feature>